<dbReference type="Gene3D" id="1.10.443.10">
    <property type="entry name" value="Intergrase catalytic core"/>
    <property type="match status" value="1"/>
</dbReference>
<dbReference type="InterPro" id="IPR002104">
    <property type="entry name" value="Integrase_catalytic"/>
</dbReference>
<protein>
    <submittedName>
        <fullName evidence="3">Tyrosine-type recombinase/integrase</fullName>
    </submittedName>
</protein>
<proteinExistence type="predicted"/>
<evidence type="ECO:0000256" key="1">
    <source>
        <dbReference type="ARBA" id="ARBA00023172"/>
    </source>
</evidence>
<organism evidence="3 4">
    <name type="scientific">Limosilactobacillus coleohominis</name>
    <dbReference type="NCBI Taxonomy" id="181675"/>
    <lineage>
        <taxon>Bacteria</taxon>
        <taxon>Bacillati</taxon>
        <taxon>Bacillota</taxon>
        <taxon>Bacilli</taxon>
        <taxon>Lactobacillales</taxon>
        <taxon>Lactobacillaceae</taxon>
        <taxon>Limosilactobacillus</taxon>
    </lineage>
</organism>
<dbReference type="PANTHER" id="PTHR30349">
    <property type="entry name" value="PHAGE INTEGRASE-RELATED"/>
    <property type="match status" value="1"/>
</dbReference>
<dbReference type="PROSITE" id="PS51898">
    <property type="entry name" value="TYR_RECOMBINASE"/>
    <property type="match status" value="1"/>
</dbReference>
<dbReference type="SUPFAM" id="SSF56349">
    <property type="entry name" value="DNA breaking-rejoining enzymes"/>
    <property type="match status" value="1"/>
</dbReference>
<evidence type="ECO:0000259" key="2">
    <source>
        <dbReference type="PROSITE" id="PS51898"/>
    </source>
</evidence>
<dbReference type="InterPro" id="IPR011010">
    <property type="entry name" value="DNA_brk_join_enz"/>
</dbReference>
<sequence>MKQLVLPIKDSQILTQVLESLRDDFKYGRRNYTIFQVGKATLLRVSDVISLKKSDVFDEDGQIMKNAYIVDKKTKKQNTLYLRPVENDLLVYQNWLMKYQMNNPDMKVYDSEWLFPSFSNPHNHISGHTYYEIMSKVGDLLGLNYLGTHTMRKTGAYRVYEQSNHNIGLVMKLLNHSSEAVTLNYLGLDQESREKILDNINFGGLR</sequence>
<dbReference type="InterPro" id="IPR013762">
    <property type="entry name" value="Integrase-like_cat_sf"/>
</dbReference>
<dbReference type="RefSeq" id="WP_204785448.1">
    <property type="nucleotide sequence ID" value="NZ_JACJKU010000082.1"/>
</dbReference>
<name>A0ABS2H1M7_9LACO</name>
<gene>
    <name evidence="3" type="ORF">H5975_07005</name>
</gene>
<keyword evidence="1" id="KW-0233">DNA recombination</keyword>
<feature type="domain" description="Tyr recombinase" evidence="2">
    <location>
        <begin position="3"/>
        <end position="198"/>
    </location>
</feature>
<accession>A0ABS2H1M7</accession>
<keyword evidence="4" id="KW-1185">Reference proteome</keyword>
<reference evidence="3 4" key="1">
    <citation type="journal article" date="2021" name="Sci. Rep.">
        <title>The distribution of antibiotic resistance genes in chicken gut microbiota commensals.</title>
        <authorList>
            <person name="Juricova H."/>
            <person name="Matiasovicova J."/>
            <person name="Kubasova T."/>
            <person name="Cejkova D."/>
            <person name="Rychlik I."/>
        </authorList>
    </citation>
    <scope>NUCLEOTIDE SEQUENCE [LARGE SCALE GENOMIC DNA]</scope>
    <source>
        <strain evidence="3 4">An574</strain>
    </source>
</reference>
<dbReference type="Pfam" id="PF00589">
    <property type="entry name" value="Phage_integrase"/>
    <property type="match status" value="1"/>
</dbReference>
<dbReference type="PANTHER" id="PTHR30349:SF82">
    <property type="entry name" value="INTEGRASE_RECOMBINASE YOEC-RELATED"/>
    <property type="match status" value="1"/>
</dbReference>
<evidence type="ECO:0000313" key="4">
    <source>
        <dbReference type="Proteomes" id="UP000785625"/>
    </source>
</evidence>
<evidence type="ECO:0000313" key="3">
    <source>
        <dbReference type="EMBL" id="MBM6941210.1"/>
    </source>
</evidence>
<comment type="caution">
    <text evidence="3">The sequence shown here is derived from an EMBL/GenBank/DDBJ whole genome shotgun (WGS) entry which is preliminary data.</text>
</comment>
<dbReference type="Proteomes" id="UP000785625">
    <property type="component" value="Unassembled WGS sequence"/>
</dbReference>
<dbReference type="InterPro" id="IPR050090">
    <property type="entry name" value="Tyrosine_recombinase_XerCD"/>
</dbReference>
<dbReference type="EMBL" id="JACJKU010000082">
    <property type="protein sequence ID" value="MBM6941210.1"/>
    <property type="molecule type" value="Genomic_DNA"/>
</dbReference>